<dbReference type="OrthoDB" id="7876689at2"/>
<dbReference type="PROSITE" id="PS51257">
    <property type="entry name" value="PROKAR_LIPOPROTEIN"/>
    <property type="match status" value="1"/>
</dbReference>
<gene>
    <name evidence="2" type="ORF">SAMN04488118_106230</name>
</gene>
<feature type="signal peptide" evidence="1">
    <location>
        <begin position="1"/>
        <end position="18"/>
    </location>
</feature>
<dbReference type="STRING" id="1156985.SAMN04488118_106230"/>
<evidence type="ECO:0000313" key="2">
    <source>
        <dbReference type="EMBL" id="SCZ66658.1"/>
    </source>
</evidence>
<evidence type="ECO:0000313" key="3">
    <source>
        <dbReference type="Proteomes" id="UP000198767"/>
    </source>
</evidence>
<dbReference type="Proteomes" id="UP000198767">
    <property type="component" value="Unassembled WGS sequence"/>
</dbReference>
<proteinExistence type="predicted"/>
<reference evidence="2 3" key="1">
    <citation type="submission" date="2016-10" db="EMBL/GenBank/DDBJ databases">
        <authorList>
            <person name="de Groot N.N."/>
        </authorList>
    </citation>
    <scope>NUCLEOTIDE SEQUENCE [LARGE SCALE GENOMIC DNA]</scope>
    <source>
        <strain evidence="2 3">U95</strain>
    </source>
</reference>
<evidence type="ECO:0000256" key="1">
    <source>
        <dbReference type="SAM" id="SignalP"/>
    </source>
</evidence>
<sequence length="168" mass="18072">MRFSIALMMTMAILAACGQSGLRELTSDGEGPDEFLILPTKPLEQPANLTELPKPTPGAANLSDATPKAEAIAALGGNAAALDAANVPARDGALVLAAGRFGVEENVRADLAQADADFRRRENRTARFKLFRVDRYSEAYRRQALNPNRQNRIFRRAGIETPAAPPAN</sequence>
<organism evidence="2 3">
    <name type="scientific">Epibacterium ulvae</name>
    <dbReference type="NCBI Taxonomy" id="1156985"/>
    <lineage>
        <taxon>Bacteria</taxon>
        <taxon>Pseudomonadati</taxon>
        <taxon>Pseudomonadota</taxon>
        <taxon>Alphaproteobacteria</taxon>
        <taxon>Rhodobacterales</taxon>
        <taxon>Roseobacteraceae</taxon>
        <taxon>Epibacterium</taxon>
    </lineage>
</organism>
<feature type="chain" id="PRO_5011596902" evidence="1">
    <location>
        <begin position="19"/>
        <end position="168"/>
    </location>
</feature>
<keyword evidence="3" id="KW-1185">Reference proteome</keyword>
<dbReference type="Pfam" id="PF11233">
    <property type="entry name" value="DUF3035"/>
    <property type="match status" value="1"/>
</dbReference>
<keyword evidence="1" id="KW-0732">Signal</keyword>
<dbReference type="AlphaFoldDB" id="A0A1G5QYI8"/>
<dbReference type="RefSeq" id="WP_090219136.1">
    <property type="nucleotide sequence ID" value="NZ_CANMPF010000004.1"/>
</dbReference>
<dbReference type="InterPro" id="IPR021395">
    <property type="entry name" value="DUF3035"/>
</dbReference>
<protein>
    <submittedName>
        <fullName evidence="2">Beta-barrel assembly machine subunit BamF</fullName>
    </submittedName>
</protein>
<dbReference type="EMBL" id="FMWG01000006">
    <property type="protein sequence ID" value="SCZ66658.1"/>
    <property type="molecule type" value="Genomic_DNA"/>
</dbReference>
<accession>A0A1G5QYI8</accession>
<name>A0A1G5QYI8_9RHOB</name>